<organism evidence="1 2">
    <name type="scientific">Cudoniella acicularis</name>
    <dbReference type="NCBI Taxonomy" id="354080"/>
    <lineage>
        <taxon>Eukaryota</taxon>
        <taxon>Fungi</taxon>
        <taxon>Dikarya</taxon>
        <taxon>Ascomycota</taxon>
        <taxon>Pezizomycotina</taxon>
        <taxon>Leotiomycetes</taxon>
        <taxon>Helotiales</taxon>
        <taxon>Tricladiaceae</taxon>
        <taxon>Cudoniella</taxon>
    </lineage>
</organism>
<dbReference type="Proteomes" id="UP000566819">
    <property type="component" value="Unassembled WGS sequence"/>
</dbReference>
<name>A0A8H4VXJ6_9HELO</name>
<comment type="caution">
    <text evidence="1">The sequence shown here is derived from an EMBL/GenBank/DDBJ whole genome shotgun (WGS) entry which is preliminary data.</text>
</comment>
<protein>
    <submittedName>
        <fullName evidence="1">Uncharacterized protein</fullName>
    </submittedName>
</protein>
<dbReference type="AlphaFoldDB" id="A0A8H4VXJ6"/>
<accession>A0A8H4VXJ6</accession>
<dbReference type="EMBL" id="JAAMPI010001192">
    <property type="protein sequence ID" value="KAF4626246.1"/>
    <property type="molecule type" value="Genomic_DNA"/>
</dbReference>
<sequence length="144" mass="16143">MASPSMNLDRPRKETTMGISLMYLDPSTGDANDEDSYDLLLKVLIRSRRRVLECSSREAGGGFSKLIELKPDPWFQKDNPKLRIDVGANEFVFYVDGKRVGAVNRAVKRGKVTHFKYLIYPPNAESAMGKGVTVTTYKQISLVP</sequence>
<evidence type="ECO:0000313" key="1">
    <source>
        <dbReference type="EMBL" id="KAF4626246.1"/>
    </source>
</evidence>
<gene>
    <name evidence="1" type="ORF">G7Y89_g11918</name>
</gene>
<dbReference type="Gene3D" id="2.60.120.200">
    <property type="match status" value="1"/>
</dbReference>
<proteinExistence type="predicted"/>
<dbReference type="OrthoDB" id="4772757at2759"/>
<evidence type="ECO:0000313" key="2">
    <source>
        <dbReference type="Proteomes" id="UP000566819"/>
    </source>
</evidence>
<keyword evidence="2" id="KW-1185">Reference proteome</keyword>
<reference evidence="1 2" key="1">
    <citation type="submission" date="2020-03" db="EMBL/GenBank/DDBJ databases">
        <title>Draft Genome Sequence of Cudoniella acicularis.</title>
        <authorList>
            <person name="Buettner E."/>
            <person name="Kellner H."/>
        </authorList>
    </citation>
    <scope>NUCLEOTIDE SEQUENCE [LARGE SCALE GENOMIC DNA]</scope>
    <source>
        <strain evidence="1 2">DSM 108380</strain>
    </source>
</reference>